<accession>A0A9D5BP42</accession>
<protein>
    <submittedName>
        <fullName evidence="1">Uncharacterized protein</fullName>
    </submittedName>
</protein>
<evidence type="ECO:0000313" key="2">
    <source>
        <dbReference type="Proteomes" id="UP001058974"/>
    </source>
</evidence>
<dbReference type="Proteomes" id="UP001058974">
    <property type="component" value="Chromosome 1"/>
</dbReference>
<sequence length="124" mass="14040">MIADGFPSEYQDLAPIIKYRDEPCEIIITKTMLMYQEGRLDRLSRVVPHDSLSIKLTQDPPPQFDCNHGGRGGRFSQGGGRNGGRSKVQCHICSKIGDDAKVYYYRLSIMIFGPNQWRNPIIPP</sequence>
<gene>
    <name evidence="1" type="ORF">KIW84_014992</name>
</gene>
<reference evidence="1 2" key="1">
    <citation type="journal article" date="2022" name="Nat. Genet.">
        <title>Improved pea reference genome and pan-genome highlight genomic features and evolutionary characteristics.</title>
        <authorList>
            <person name="Yang T."/>
            <person name="Liu R."/>
            <person name="Luo Y."/>
            <person name="Hu S."/>
            <person name="Wang D."/>
            <person name="Wang C."/>
            <person name="Pandey M.K."/>
            <person name="Ge S."/>
            <person name="Xu Q."/>
            <person name="Li N."/>
            <person name="Li G."/>
            <person name="Huang Y."/>
            <person name="Saxena R.K."/>
            <person name="Ji Y."/>
            <person name="Li M."/>
            <person name="Yan X."/>
            <person name="He Y."/>
            <person name="Liu Y."/>
            <person name="Wang X."/>
            <person name="Xiang C."/>
            <person name="Varshney R.K."/>
            <person name="Ding H."/>
            <person name="Gao S."/>
            <person name="Zong X."/>
        </authorList>
    </citation>
    <scope>NUCLEOTIDE SEQUENCE [LARGE SCALE GENOMIC DNA]</scope>
    <source>
        <strain evidence="1 2">cv. Zhongwan 6</strain>
    </source>
</reference>
<dbReference type="AlphaFoldDB" id="A0A9D5BP42"/>
<dbReference type="Gramene" id="Psat01G0499200-T1">
    <property type="protein sequence ID" value="KAI5447358.1"/>
    <property type="gene ID" value="KIW84_014992"/>
</dbReference>
<organism evidence="1 2">
    <name type="scientific">Pisum sativum</name>
    <name type="common">Garden pea</name>
    <name type="synonym">Lathyrus oleraceus</name>
    <dbReference type="NCBI Taxonomy" id="3888"/>
    <lineage>
        <taxon>Eukaryota</taxon>
        <taxon>Viridiplantae</taxon>
        <taxon>Streptophyta</taxon>
        <taxon>Embryophyta</taxon>
        <taxon>Tracheophyta</taxon>
        <taxon>Spermatophyta</taxon>
        <taxon>Magnoliopsida</taxon>
        <taxon>eudicotyledons</taxon>
        <taxon>Gunneridae</taxon>
        <taxon>Pentapetalae</taxon>
        <taxon>rosids</taxon>
        <taxon>fabids</taxon>
        <taxon>Fabales</taxon>
        <taxon>Fabaceae</taxon>
        <taxon>Papilionoideae</taxon>
        <taxon>50 kb inversion clade</taxon>
        <taxon>NPAAA clade</taxon>
        <taxon>Hologalegina</taxon>
        <taxon>IRL clade</taxon>
        <taxon>Fabeae</taxon>
        <taxon>Lathyrus</taxon>
    </lineage>
</organism>
<keyword evidence="2" id="KW-1185">Reference proteome</keyword>
<evidence type="ECO:0000313" key="1">
    <source>
        <dbReference type="EMBL" id="KAI5447358.1"/>
    </source>
</evidence>
<comment type="caution">
    <text evidence="1">The sequence shown here is derived from an EMBL/GenBank/DDBJ whole genome shotgun (WGS) entry which is preliminary data.</text>
</comment>
<proteinExistence type="predicted"/>
<dbReference type="EMBL" id="JAMSHJ010000001">
    <property type="protein sequence ID" value="KAI5447358.1"/>
    <property type="molecule type" value="Genomic_DNA"/>
</dbReference>
<name>A0A9D5BP42_PEA</name>